<dbReference type="InterPro" id="IPR001841">
    <property type="entry name" value="Znf_RING"/>
</dbReference>
<dbReference type="InterPro" id="IPR017907">
    <property type="entry name" value="Znf_RING_CS"/>
</dbReference>
<dbReference type="PANTHER" id="PTHR45626">
    <property type="entry name" value="TRANSCRIPTION TERMINATION FACTOR 2-RELATED"/>
    <property type="match status" value="1"/>
</dbReference>
<dbReference type="PROSITE" id="PS50089">
    <property type="entry name" value="ZF_RING_2"/>
    <property type="match status" value="1"/>
</dbReference>
<dbReference type="EMBL" id="JABEXW010000191">
    <property type="protein sequence ID" value="KAF4968649.1"/>
    <property type="molecule type" value="Genomic_DNA"/>
</dbReference>
<feature type="compositionally biased region" description="Acidic residues" evidence="10">
    <location>
        <begin position="150"/>
        <end position="160"/>
    </location>
</feature>
<keyword evidence="2" id="KW-0479">Metal-binding</keyword>
<evidence type="ECO:0000256" key="1">
    <source>
        <dbReference type="ARBA" id="ARBA00007025"/>
    </source>
</evidence>
<dbReference type="InterPro" id="IPR000330">
    <property type="entry name" value="SNF2_N"/>
</dbReference>
<reference evidence="14" key="2">
    <citation type="submission" date="2020-05" db="EMBL/GenBank/DDBJ databases">
        <authorList>
            <person name="Kim H.-S."/>
            <person name="Proctor R.H."/>
            <person name="Brown D.W."/>
        </authorList>
    </citation>
    <scope>NUCLEOTIDE SEQUENCE</scope>
    <source>
        <strain evidence="14">NRRL 20472</strain>
    </source>
</reference>
<evidence type="ECO:0000259" key="11">
    <source>
        <dbReference type="PROSITE" id="PS50089"/>
    </source>
</evidence>
<feature type="domain" description="Helicase C-terminal" evidence="13">
    <location>
        <begin position="920"/>
        <end position="1073"/>
    </location>
</feature>
<evidence type="ECO:0000256" key="7">
    <source>
        <dbReference type="ARBA" id="ARBA00022833"/>
    </source>
</evidence>
<evidence type="ECO:0000256" key="10">
    <source>
        <dbReference type="SAM" id="MobiDB-lite"/>
    </source>
</evidence>
<feature type="region of interest" description="Disordered" evidence="10">
    <location>
        <begin position="1"/>
        <end position="192"/>
    </location>
</feature>
<feature type="compositionally biased region" description="Basic and acidic residues" evidence="10">
    <location>
        <begin position="119"/>
        <end position="133"/>
    </location>
</feature>
<keyword evidence="5" id="KW-0378">Hydrolase</keyword>
<keyword evidence="4 9" id="KW-0863">Zinc-finger</keyword>
<dbReference type="CDD" id="cd18008">
    <property type="entry name" value="DEXDc_SHPRH-like"/>
    <property type="match status" value="1"/>
</dbReference>
<gene>
    <name evidence="14" type="ORF">FSARC_3988</name>
</gene>
<keyword evidence="3" id="KW-0547">Nucleotide-binding</keyword>
<dbReference type="Gene3D" id="3.30.40.10">
    <property type="entry name" value="Zinc/RING finger domain, C3HC4 (zinc finger)"/>
    <property type="match status" value="1"/>
</dbReference>
<dbReference type="PROSITE" id="PS51194">
    <property type="entry name" value="HELICASE_CTER"/>
    <property type="match status" value="1"/>
</dbReference>
<evidence type="ECO:0000256" key="6">
    <source>
        <dbReference type="ARBA" id="ARBA00022806"/>
    </source>
</evidence>
<dbReference type="GO" id="GO:0005524">
    <property type="term" value="F:ATP binding"/>
    <property type="evidence" value="ECO:0007669"/>
    <property type="project" value="UniProtKB-KW"/>
</dbReference>
<dbReference type="AlphaFoldDB" id="A0A8H4U371"/>
<evidence type="ECO:0000256" key="4">
    <source>
        <dbReference type="ARBA" id="ARBA00022771"/>
    </source>
</evidence>
<evidence type="ECO:0000313" key="15">
    <source>
        <dbReference type="Proteomes" id="UP000622797"/>
    </source>
</evidence>
<dbReference type="PANTHER" id="PTHR45626:SF17">
    <property type="entry name" value="HELICASE-LIKE TRANSCRIPTION FACTOR"/>
    <property type="match status" value="1"/>
</dbReference>
<proteinExistence type="inferred from homology"/>
<dbReference type="CDD" id="cd18793">
    <property type="entry name" value="SF2_C_SNF"/>
    <property type="match status" value="1"/>
</dbReference>
<dbReference type="PROSITE" id="PS00518">
    <property type="entry name" value="ZF_RING_1"/>
    <property type="match status" value="1"/>
</dbReference>
<feature type="compositionally biased region" description="Polar residues" evidence="10">
    <location>
        <begin position="173"/>
        <end position="187"/>
    </location>
</feature>
<dbReference type="Proteomes" id="UP000622797">
    <property type="component" value="Unassembled WGS sequence"/>
</dbReference>
<keyword evidence="15" id="KW-1185">Reference proteome</keyword>
<comment type="similarity">
    <text evidence="1">Belongs to the SNF2/RAD54 helicase family.</text>
</comment>
<dbReference type="InterPro" id="IPR049730">
    <property type="entry name" value="SNF2/RAD54-like_C"/>
</dbReference>
<feature type="region of interest" description="Disordered" evidence="10">
    <location>
        <begin position="237"/>
        <end position="309"/>
    </location>
</feature>
<evidence type="ECO:0000259" key="12">
    <source>
        <dbReference type="PROSITE" id="PS51192"/>
    </source>
</evidence>
<keyword evidence="7" id="KW-0862">Zinc</keyword>
<evidence type="ECO:0000259" key="13">
    <source>
        <dbReference type="PROSITE" id="PS51194"/>
    </source>
</evidence>
<evidence type="ECO:0000256" key="3">
    <source>
        <dbReference type="ARBA" id="ARBA00022741"/>
    </source>
</evidence>
<dbReference type="GO" id="GO:0008270">
    <property type="term" value="F:zinc ion binding"/>
    <property type="evidence" value="ECO:0007669"/>
    <property type="project" value="UniProtKB-KW"/>
</dbReference>
<dbReference type="GO" id="GO:0016787">
    <property type="term" value="F:hydrolase activity"/>
    <property type="evidence" value="ECO:0007669"/>
    <property type="project" value="UniProtKB-KW"/>
</dbReference>
<dbReference type="SUPFAM" id="SSF57850">
    <property type="entry name" value="RING/U-box"/>
    <property type="match status" value="1"/>
</dbReference>
<dbReference type="InterPro" id="IPR027417">
    <property type="entry name" value="P-loop_NTPase"/>
</dbReference>
<organism evidence="14 15">
    <name type="scientific">Fusarium sarcochroum</name>
    <dbReference type="NCBI Taxonomy" id="1208366"/>
    <lineage>
        <taxon>Eukaryota</taxon>
        <taxon>Fungi</taxon>
        <taxon>Dikarya</taxon>
        <taxon>Ascomycota</taxon>
        <taxon>Pezizomycotina</taxon>
        <taxon>Sordariomycetes</taxon>
        <taxon>Hypocreomycetidae</taxon>
        <taxon>Hypocreales</taxon>
        <taxon>Nectriaceae</taxon>
        <taxon>Fusarium</taxon>
        <taxon>Fusarium lateritium species complex</taxon>
    </lineage>
</organism>
<evidence type="ECO:0000256" key="9">
    <source>
        <dbReference type="PROSITE-ProRule" id="PRU00175"/>
    </source>
</evidence>
<dbReference type="Gene3D" id="3.40.50.10810">
    <property type="entry name" value="Tandem AAA-ATPase domain"/>
    <property type="match status" value="1"/>
</dbReference>
<evidence type="ECO:0000256" key="8">
    <source>
        <dbReference type="ARBA" id="ARBA00022840"/>
    </source>
</evidence>
<dbReference type="OrthoDB" id="448448at2759"/>
<dbReference type="GO" id="GO:0008094">
    <property type="term" value="F:ATP-dependent activity, acting on DNA"/>
    <property type="evidence" value="ECO:0007669"/>
    <property type="project" value="TreeGrafter"/>
</dbReference>
<keyword evidence="6" id="KW-0347">Helicase</keyword>
<keyword evidence="8" id="KW-0067">ATP-binding</keyword>
<protein>
    <submittedName>
        <fullName evidence="14">Uncharacterized protein</fullName>
    </submittedName>
</protein>
<feature type="domain" description="RING-type" evidence="11">
    <location>
        <begin position="818"/>
        <end position="868"/>
    </location>
</feature>
<accession>A0A8H4U371</accession>
<dbReference type="SMART" id="SM00487">
    <property type="entry name" value="DEXDc"/>
    <property type="match status" value="1"/>
</dbReference>
<feature type="compositionally biased region" description="Basic residues" evidence="10">
    <location>
        <begin position="297"/>
        <end position="307"/>
    </location>
</feature>
<evidence type="ECO:0000256" key="5">
    <source>
        <dbReference type="ARBA" id="ARBA00022801"/>
    </source>
</evidence>
<feature type="domain" description="Helicase ATP-binding" evidence="12">
    <location>
        <begin position="419"/>
        <end position="614"/>
    </location>
</feature>
<feature type="compositionally biased region" description="Basic and acidic residues" evidence="10">
    <location>
        <begin position="263"/>
        <end position="290"/>
    </location>
</feature>
<dbReference type="SMART" id="SM00490">
    <property type="entry name" value="HELICc"/>
    <property type="match status" value="1"/>
</dbReference>
<dbReference type="Pfam" id="PF00271">
    <property type="entry name" value="Helicase_C"/>
    <property type="match status" value="1"/>
</dbReference>
<evidence type="ECO:0000256" key="2">
    <source>
        <dbReference type="ARBA" id="ARBA00022723"/>
    </source>
</evidence>
<sequence length="1116" mass="124593">MDATPPPSDGLSAPSSSQKENNGMEGSESGVRQSVVTPTNIAGSGLSRERSPSVVLLPRFPSPDGEASHGLADDPNQGLQQIRDLLQQGNRPVFDNTGGDNGNLASGPAPPQEQEEDSIFVKDEPDLGFREDTAMNVINVQAANNLNGDSDTDIGDDNASEFDPADHSDSDQVEPSSASAKPGQSISGEEVSKKISSLVEQLMTTKNKLIIKSEQTGLTEEEEKHLDCIEGLVAQTQARANSKVKATNKRPTARKPRRKCIKNVREYFERKHREENEKGAERQEKKRKQEAQGGAPKKTKTTPKQHLHGAAEQNAIQLRGRIFHSLNDVEDNIAEGSIPTMASFQATTKKDQWKHLKESIPEGCDIRRVNTQAKDLDDASKMFGRRKVKAVDSTWLLNGMNYPLLDYQLAAVGWIMSRENGRTAPYGGILADAPGLGKTVISLAAIIGNPPYGQEDKDYCQATLVVVPNKDIANQWHDEVKKHCKDPLATWVLVWSQSKDIPMGQLKSQWIVITTYNEIMAQLPKAKDIQKLKSKCGEDVVRFEQELNRASGALLQVNWYRIILDEAHQIKNHKARVTLGCWQLKSKYRWALTGTPLSNKLEEIFPYLKFIGCNFTTTLNDFAATYLGSDSNNDNLETLISMIMMRRTNQDTFMGHRVLLLPSAHSHDIKISLSVKEEIIYEAVHLYYERIIRAMQRMMSAGYGDKDMAQRIERTRLARQTRLRQVTSHPFTVEKIIQERFREDDILGIRRAHNQTKALLPVLESLKEGDKMSNGLSKFTNGLNLLEAMDDDAFGGNFDMDILLKLAQNESSIRGIPCGLCGKNNPPVKPMRSSNCDHVFCEICLIKAVTSAKTTLAGEKKVACPVENCQEQLGIGADIETLVTIQEEAKLASGFKEPGRDINNARLARKPNDNGFFLASCRTIGVSLPPIFTQFIMTGKVLGRMLEKAGIKFAYYYGSGFSPKQREKAIKTFKYDDECTVLIAGLGCGAQSLNLTVANRVIIVEPWWNKTREQQAFGRVHRIGQEKECYLVRILTQEYVDSRISELQDQKAEVIDRALQDDGHVPTILNDMQLRYLFDPQQGREDANNLKNQLREAQELELAGQELEELEIDGED</sequence>
<dbReference type="SUPFAM" id="SSF52540">
    <property type="entry name" value="P-loop containing nucleoside triphosphate hydrolases"/>
    <property type="match status" value="2"/>
</dbReference>
<dbReference type="InterPro" id="IPR050628">
    <property type="entry name" value="SNF2_RAD54_helicase_TF"/>
</dbReference>
<dbReference type="GO" id="GO:0006281">
    <property type="term" value="P:DNA repair"/>
    <property type="evidence" value="ECO:0007669"/>
    <property type="project" value="TreeGrafter"/>
</dbReference>
<dbReference type="InterPro" id="IPR038718">
    <property type="entry name" value="SNF2-like_sf"/>
</dbReference>
<dbReference type="Gene3D" id="3.40.50.300">
    <property type="entry name" value="P-loop containing nucleotide triphosphate hydrolases"/>
    <property type="match status" value="1"/>
</dbReference>
<dbReference type="GO" id="GO:0004386">
    <property type="term" value="F:helicase activity"/>
    <property type="evidence" value="ECO:0007669"/>
    <property type="project" value="UniProtKB-KW"/>
</dbReference>
<dbReference type="InterPro" id="IPR013083">
    <property type="entry name" value="Znf_RING/FYVE/PHD"/>
</dbReference>
<dbReference type="PROSITE" id="PS51192">
    <property type="entry name" value="HELICASE_ATP_BIND_1"/>
    <property type="match status" value="1"/>
</dbReference>
<dbReference type="Pfam" id="PF00176">
    <property type="entry name" value="SNF2-rel_dom"/>
    <property type="match status" value="1"/>
</dbReference>
<comment type="caution">
    <text evidence="14">The sequence shown here is derived from an EMBL/GenBank/DDBJ whole genome shotgun (WGS) entry which is preliminary data.</text>
</comment>
<name>A0A8H4U371_9HYPO</name>
<evidence type="ECO:0000313" key="14">
    <source>
        <dbReference type="EMBL" id="KAF4968649.1"/>
    </source>
</evidence>
<feature type="compositionally biased region" description="Polar residues" evidence="10">
    <location>
        <begin position="30"/>
        <end position="42"/>
    </location>
</feature>
<feature type="compositionally biased region" description="Polar residues" evidence="10">
    <location>
        <begin position="136"/>
        <end position="149"/>
    </location>
</feature>
<dbReference type="InterPro" id="IPR001650">
    <property type="entry name" value="Helicase_C-like"/>
</dbReference>
<dbReference type="InterPro" id="IPR014001">
    <property type="entry name" value="Helicase_ATP-bd"/>
</dbReference>
<dbReference type="GO" id="GO:0005634">
    <property type="term" value="C:nucleus"/>
    <property type="evidence" value="ECO:0007669"/>
    <property type="project" value="TreeGrafter"/>
</dbReference>
<reference evidence="14" key="1">
    <citation type="journal article" date="2020" name="BMC Genomics">
        <title>Correction to: Identification and distribution of gene clusters required for synthesis of sphingolipid metabolism inhibitors in diverse species of the filamentous fungus Fusarium.</title>
        <authorList>
            <person name="Kim H.S."/>
            <person name="Lohmar J.M."/>
            <person name="Busman M."/>
            <person name="Brown D.W."/>
            <person name="Naumann T.A."/>
            <person name="Divon H.H."/>
            <person name="Lysoe E."/>
            <person name="Uhlig S."/>
            <person name="Proctor R.H."/>
        </authorList>
    </citation>
    <scope>NUCLEOTIDE SEQUENCE</scope>
    <source>
        <strain evidence="14">NRRL 20472</strain>
    </source>
</reference>
<feature type="compositionally biased region" description="Basic residues" evidence="10">
    <location>
        <begin position="246"/>
        <end position="262"/>
    </location>
</feature>